<dbReference type="EMBL" id="CP014544">
    <property type="protein sequence ID" value="AMO69179.1"/>
    <property type="molecule type" value="Genomic_DNA"/>
</dbReference>
<evidence type="ECO:0008006" key="4">
    <source>
        <dbReference type="Google" id="ProtNLM"/>
    </source>
</evidence>
<evidence type="ECO:0000313" key="2">
    <source>
        <dbReference type="EMBL" id="AMO69179.1"/>
    </source>
</evidence>
<organism evidence="2 3">
    <name type="scientific">Zhongshania aliphaticivorans</name>
    <dbReference type="NCBI Taxonomy" id="1470434"/>
    <lineage>
        <taxon>Bacteria</taxon>
        <taxon>Pseudomonadati</taxon>
        <taxon>Pseudomonadota</taxon>
        <taxon>Gammaproteobacteria</taxon>
        <taxon>Cellvibrionales</taxon>
        <taxon>Spongiibacteraceae</taxon>
        <taxon>Zhongshania</taxon>
    </lineage>
</organism>
<evidence type="ECO:0000313" key="3">
    <source>
        <dbReference type="Proteomes" id="UP000074119"/>
    </source>
</evidence>
<keyword evidence="1" id="KW-0732">Signal</keyword>
<feature type="chain" id="PRO_5007275115" description="Porin" evidence="1">
    <location>
        <begin position="30"/>
        <end position="423"/>
    </location>
</feature>
<accession>A0A127M7G6</accession>
<dbReference type="AlphaFoldDB" id="A0A127M7G6"/>
<dbReference type="Proteomes" id="UP000074119">
    <property type="component" value="Chromosome"/>
</dbReference>
<feature type="signal peptide" evidence="1">
    <location>
        <begin position="1"/>
        <end position="29"/>
    </location>
</feature>
<proteinExistence type="predicted"/>
<name>A0A127M7G6_9GAMM</name>
<reference evidence="2 3" key="1">
    <citation type="submission" date="2015-12" db="EMBL/GenBank/DDBJ databases">
        <authorList>
            <person name="Shamseldin A."/>
            <person name="Moawad H."/>
            <person name="Abd El-Rahim W.M."/>
            <person name="Sadowsky M.J."/>
        </authorList>
    </citation>
    <scope>NUCLEOTIDE SEQUENCE [LARGE SCALE GENOMIC DNA]</scope>
    <source>
        <strain evidence="2 3">SM2</strain>
    </source>
</reference>
<sequence length="423" mass="46212">MIKKRVTQLICARLTLVISCIALSNPTFSAEFLDNKIQAKLMLMQGFQAIEAKPGAFEIPNTDMAPGFQRLRFNIELAVKVHDHVTVYVDLGEEPNDFGTDDQFEISQDLGYIDLDIFGLAGSAQQDQSWLFRAGNIVSTVFEFRGYSDGAAVQSNPLIGNSPIDFVTAESGIQSLWSHKVSDSVITQVNADIGFTVPTFFEDYSGDRGFNTFGRLSLNTGFGLNLGLGWFISSLGDQVTNRPFADVQTAGLIQGDGDNYNFAASGASSRDTHAGLLPGLDANIFQINAHYQARPGTEFRGWAGIAKDEFSFVDSNGDQTVASQAVAYQEIASEINYYAIEATQYLTLNRLYIASRFSSATNKSDNISGDKDLNRIQLGLGWWLTDNTLFKAEYVKQSEGNTSAGQIGADWDGLTAELSVVFD</sequence>
<protein>
    <recommendedName>
        <fullName evidence="4">Porin</fullName>
    </recommendedName>
</protein>
<gene>
    <name evidence="2" type="ORF">AZF00_13085</name>
</gene>
<dbReference type="KEGG" id="zal:AZF00_13085"/>
<dbReference type="SUPFAM" id="SSF56935">
    <property type="entry name" value="Porins"/>
    <property type="match status" value="1"/>
</dbReference>
<dbReference type="RefSeq" id="WP_008248647.1">
    <property type="nucleotide sequence ID" value="NZ_CP014544.1"/>
</dbReference>
<evidence type="ECO:0000256" key="1">
    <source>
        <dbReference type="SAM" id="SignalP"/>
    </source>
</evidence>